<evidence type="ECO:0000256" key="9">
    <source>
        <dbReference type="RuleBase" id="RU000688"/>
    </source>
</evidence>
<dbReference type="Gene3D" id="1.20.1070.10">
    <property type="entry name" value="Rhodopsin 7-helix transmembrane proteins"/>
    <property type="match status" value="1"/>
</dbReference>
<evidence type="ECO:0000256" key="11">
    <source>
        <dbReference type="SAM" id="Phobius"/>
    </source>
</evidence>
<dbReference type="SUPFAM" id="SSF81321">
    <property type="entry name" value="Family A G protein-coupled receptor-like"/>
    <property type="match status" value="1"/>
</dbReference>
<organism evidence="13 14">
    <name type="scientific">Diploscapter pachys</name>
    <dbReference type="NCBI Taxonomy" id="2018661"/>
    <lineage>
        <taxon>Eukaryota</taxon>
        <taxon>Metazoa</taxon>
        <taxon>Ecdysozoa</taxon>
        <taxon>Nematoda</taxon>
        <taxon>Chromadorea</taxon>
        <taxon>Rhabditida</taxon>
        <taxon>Rhabditina</taxon>
        <taxon>Rhabditomorpha</taxon>
        <taxon>Rhabditoidea</taxon>
        <taxon>Rhabditidae</taxon>
        <taxon>Diploscapter</taxon>
    </lineage>
</organism>
<dbReference type="InterPro" id="IPR000276">
    <property type="entry name" value="GPCR_Rhodpsn"/>
</dbReference>
<dbReference type="GO" id="GO:0004930">
    <property type="term" value="F:G protein-coupled receptor activity"/>
    <property type="evidence" value="ECO:0007669"/>
    <property type="project" value="UniProtKB-KW"/>
</dbReference>
<feature type="transmembrane region" description="Helical" evidence="11">
    <location>
        <begin position="208"/>
        <end position="229"/>
    </location>
</feature>
<evidence type="ECO:0000256" key="8">
    <source>
        <dbReference type="ARBA" id="ARBA00023224"/>
    </source>
</evidence>
<evidence type="ECO:0000259" key="12">
    <source>
        <dbReference type="PROSITE" id="PS50262"/>
    </source>
</evidence>
<comment type="similarity">
    <text evidence="9">Belongs to the G-protein coupled receptor 1 family.</text>
</comment>
<dbReference type="CDD" id="cd00637">
    <property type="entry name" value="7tm_classA_rhodopsin-like"/>
    <property type="match status" value="1"/>
</dbReference>
<name>A0A2A2KEI9_9BILA</name>
<keyword evidence="7 9" id="KW-0675">Receptor</keyword>
<dbReference type="PANTHER" id="PTHR24229">
    <property type="entry name" value="NEUROPEPTIDES RECEPTOR"/>
    <property type="match status" value="1"/>
</dbReference>
<feature type="region of interest" description="Disordered" evidence="10">
    <location>
        <begin position="345"/>
        <end position="383"/>
    </location>
</feature>
<feature type="transmembrane region" description="Helical" evidence="11">
    <location>
        <begin position="253"/>
        <end position="278"/>
    </location>
</feature>
<dbReference type="GO" id="GO:0042277">
    <property type="term" value="F:peptide binding"/>
    <property type="evidence" value="ECO:0007669"/>
    <property type="project" value="TreeGrafter"/>
</dbReference>
<evidence type="ECO:0000256" key="3">
    <source>
        <dbReference type="ARBA" id="ARBA00022692"/>
    </source>
</evidence>
<keyword evidence="2" id="KW-1003">Cell membrane</keyword>
<keyword evidence="6 11" id="KW-0472">Membrane</keyword>
<evidence type="ECO:0000256" key="2">
    <source>
        <dbReference type="ARBA" id="ARBA00022475"/>
    </source>
</evidence>
<comment type="caution">
    <text evidence="13">The sequence shown here is derived from an EMBL/GenBank/DDBJ whole genome shotgun (WGS) entry which is preliminary data.</text>
</comment>
<evidence type="ECO:0000256" key="7">
    <source>
        <dbReference type="ARBA" id="ARBA00023170"/>
    </source>
</evidence>
<evidence type="ECO:0000313" key="14">
    <source>
        <dbReference type="Proteomes" id="UP000218231"/>
    </source>
</evidence>
<sequence length="383" mass="43761">MALLVRSLYLSLPHFMLDSSSCRAMFVLEHSVKLASLTVLACISIERYLTIRKPFCTEVRKRFVRLTPIIALFFASSGITTLLIQLPSVYVSTDSLNCVVSFRNRLAPRLASVFSSCFFLIGLSAISLNYFQIIRHVKRKFSKRKARGNIIIIIMHSLLTSQNQKVAEAIVQLQISRGNLITWNLVVATRQRESLISQPRYMSQMTSAIVRVGVFHFVAWLPFCLLRLWPSSTLHSELSAHVRLFHNFTDFSALRWVIFIANWLTYANAAGDWIFYAAMNKELRNLIRYIFKIGLKLMNISCETFRFATERRKRSTMTHVASPSNTHRSFKQQTLQRVIQSISYRSSVGASQDDPEKANSQDQPSPQIVHSALLSTPSEPEFV</sequence>
<keyword evidence="3 9" id="KW-0812">Transmembrane</keyword>
<evidence type="ECO:0000256" key="5">
    <source>
        <dbReference type="ARBA" id="ARBA00023040"/>
    </source>
</evidence>
<dbReference type="PROSITE" id="PS00237">
    <property type="entry name" value="G_PROTEIN_RECEP_F1_1"/>
    <property type="match status" value="1"/>
</dbReference>
<keyword evidence="5 9" id="KW-0297">G-protein coupled receptor</keyword>
<dbReference type="EMBL" id="LIAE01008837">
    <property type="protein sequence ID" value="PAV72288.1"/>
    <property type="molecule type" value="Genomic_DNA"/>
</dbReference>
<dbReference type="Pfam" id="PF00001">
    <property type="entry name" value="7tm_1"/>
    <property type="match status" value="1"/>
</dbReference>
<keyword evidence="14" id="KW-1185">Reference proteome</keyword>
<feature type="transmembrane region" description="Helical" evidence="11">
    <location>
        <begin position="63"/>
        <end position="86"/>
    </location>
</feature>
<feature type="compositionally biased region" description="Polar residues" evidence="10">
    <location>
        <begin position="360"/>
        <end position="383"/>
    </location>
</feature>
<evidence type="ECO:0000256" key="1">
    <source>
        <dbReference type="ARBA" id="ARBA00004651"/>
    </source>
</evidence>
<dbReference type="PROSITE" id="PS50262">
    <property type="entry name" value="G_PROTEIN_RECEP_F1_2"/>
    <property type="match status" value="1"/>
</dbReference>
<proteinExistence type="inferred from homology"/>
<keyword evidence="8 9" id="KW-0807">Transducer</keyword>
<keyword evidence="4 11" id="KW-1133">Transmembrane helix</keyword>
<dbReference type="InterPro" id="IPR017452">
    <property type="entry name" value="GPCR_Rhodpsn_7TM"/>
</dbReference>
<feature type="domain" description="G-protein coupled receptors family 1 profile" evidence="12">
    <location>
        <begin position="1"/>
        <end position="276"/>
    </location>
</feature>
<dbReference type="PRINTS" id="PR00237">
    <property type="entry name" value="GPCRRHODOPSN"/>
</dbReference>
<dbReference type="AlphaFoldDB" id="A0A2A2KEI9"/>
<dbReference type="GO" id="GO:0043005">
    <property type="term" value="C:neuron projection"/>
    <property type="evidence" value="ECO:0007669"/>
    <property type="project" value="TreeGrafter"/>
</dbReference>
<evidence type="ECO:0000313" key="13">
    <source>
        <dbReference type="EMBL" id="PAV72288.1"/>
    </source>
</evidence>
<evidence type="ECO:0000256" key="4">
    <source>
        <dbReference type="ARBA" id="ARBA00022989"/>
    </source>
</evidence>
<dbReference type="GO" id="GO:0005886">
    <property type="term" value="C:plasma membrane"/>
    <property type="evidence" value="ECO:0007669"/>
    <property type="project" value="UniProtKB-SubCell"/>
</dbReference>
<gene>
    <name evidence="13" type="ORF">WR25_00091</name>
</gene>
<dbReference type="STRING" id="2018661.A0A2A2KEI9"/>
<accession>A0A2A2KEI9</accession>
<evidence type="ECO:0000256" key="6">
    <source>
        <dbReference type="ARBA" id="ARBA00023136"/>
    </source>
</evidence>
<dbReference type="Proteomes" id="UP000218231">
    <property type="component" value="Unassembled WGS sequence"/>
</dbReference>
<dbReference type="PANTHER" id="PTHR24229:SF40">
    <property type="entry name" value="ALLATOSTATIN C RECEPTOR 1-RELATED"/>
    <property type="match status" value="1"/>
</dbReference>
<dbReference type="OrthoDB" id="5797723at2759"/>
<comment type="subcellular location">
    <subcellularLocation>
        <location evidence="1">Cell membrane</location>
        <topology evidence="1">Multi-pass membrane protein</topology>
    </subcellularLocation>
</comment>
<protein>
    <recommendedName>
        <fullName evidence="12">G-protein coupled receptors family 1 profile domain-containing protein</fullName>
    </recommendedName>
</protein>
<evidence type="ECO:0000256" key="10">
    <source>
        <dbReference type="SAM" id="MobiDB-lite"/>
    </source>
</evidence>
<feature type="transmembrane region" description="Helical" evidence="11">
    <location>
        <begin position="106"/>
        <end position="131"/>
    </location>
</feature>
<reference evidence="13 14" key="1">
    <citation type="journal article" date="2017" name="Curr. Biol.">
        <title>Genome architecture and evolution of a unichromosomal asexual nematode.</title>
        <authorList>
            <person name="Fradin H."/>
            <person name="Zegar C."/>
            <person name="Gutwein M."/>
            <person name="Lucas J."/>
            <person name="Kovtun M."/>
            <person name="Corcoran D."/>
            <person name="Baugh L.R."/>
            <person name="Kiontke K."/>
            <person name="Gunsalus K."/>
            <person name="Fitch D.H."/>
            <person name="Piano F."/>
        </authorList>
    </citation>
    <scope>NUCLEOTIDE SEQUENCE [LARGE SCALE GENOMIC DNA]</scope>
    <source>
        <strain evidence="13">PF1309</strain>
    </source>
</reference>